<dbReference type="AlphaFoldDB" id="A0A081BMP8"/>
<dbReference type="Gene3D" id="3.30.450.20">
    <property type="entry name" value="PAS domain"/>
    <property type="match status" value="2"/>
</dbReference>
<dbReference type="STRING" id="1499966.U14_02909"/>
<dbReference type="HOGENOM" id="CLU_278186_0_0_0"/>
<dbReference type="EMBL" id="DF820457">
    <property type="protein sequence ID" value="GAK51664.1"/>
    <property type="molecule type" value="Genomic_DNA"/>
</dbReference>
<evidence type="ECO:0000256" key="5">
    <source>
        <dbReference type="ARBA" id="ARBA00022989"/>
    </source>
</evidence>
<keyword evidence="6 10" id="KW-0472">Membrane</keyword>
<dbReference type="SUPFAM" id="SSF158472">
    <property type="entry name" value="HAMP domain-like"/>
    <property type="match status" value="1"/>
</dbReference>
<evidence type="ECO:0000256" key="7">
    <source>
        <dbReference type="ARBA" id="ARBA00029447"/>
    </source>
</evidence>
<dbReference type="SMART" id="SM00283">
    <property type="entry name" value="MA"/>
    <property type="match status" value="1"/>
</dbReference>
<sequence>MRNVSLRAKMLLYLCSIMSLAFIFTISFVTMNARELTKSQALREAQEIANRYSSVVKSEIETALDAARTLANAFEGIKASGEMLPSRPIFDAMLKQVLEKNTNFMGVWSVWEPNALDGQDALFVNEWGYDETGRYVPYWNRATGFSEVEPMTNYRTPDKNDFYAKPKTTGKEMVFDPQVYSISGSNVLMTRVVTPIFFQEQVIGVVGVDVMLTTFELLVAKIKPFDTGSVALISYNGKYAAHPDSKIVLQDVGTSPDWTSAKMAIQAGESFTFVDTTENSQSEIVRIIVPIKFGDADETPWAFLINVPMNEVVKSAIKLTTISTTISVIALIIVVGIIFLITGSITSPLNQIVTIANSIAAGDFSGDINIRQKDEIGRLAEAFRNMKSKIDAVLQEVNTLIQAAQQGQLQERANTKNFHGRWQHLLAGVNNLINAFVAPINVTSDYLARLSNGEIPEPITDEYQGDFNTIKKHLNMLVDATGSTAHIAEEIANGNLDIEVKERSADDRLMKALNLMIRRLNDLLREMRLLIQSVQAGDLAVRGRAEAFEGGWRDMVSGANALIEAFVAPIMMTAASLERISKGDMPETISAIYAGDFNQIKHNMNTLIDTMKSLLTEINGLIEAVKNGQLDKRGHTENFVGDWRELVVGMNNVIEAFAGPVSVTATYLERIAQGDIPKGLDVEYQGDFNTIKTNLNTLIRTMSSILQEINRLIVAVQAGQLATRGNTTDFVGEWQELVIGINNVLEAFVQPIGMAASTIDVIAKGGLPEKITQHYNGDFNQIKDNLNLLIDATTEITRVAKEMANGNLMIEFEERSSQDALMQALNKMIRKMKDAVKDVKTIAFHIVSNSEQLTASSENLSQAVSEQASTTEEVSASMEQMATNIRQNAENAGKTQKTAEQSKVYAEESGKVVAETVLSMKQITEKIMIIEEISMQTRLLSLNATIEAARAQEHGKAFSVVAAEIRKLADTTKKAAEQINVLANSNQTISMQAGQMLTTLVPSIQQTAEFVTEISASTSEQSTGTGHINYAIQQLDQITQQNAVVAEDVASAASSLLTYAEQLQESISFFKIARETEDAEQPSNIPAPTARNKDPRKAERLKGGRKPSQIKQIPGKLAEEKPVIIEKDDLDEEFVRY</sequence>
<keyword evidence="3" id="KW-0145">Chemotaxis</keyword>
<name>A0A081BMP8_9BACT</name>
<protein>
    <submittedName>
        <fullName evidence="13">Methyl-accepting chemotaxis sensory transducer</fullName>
    </submittedName>
</protein>
<dbReference type="Proteomes" id="UP000030700">
    <property type="component" value="Unassembled WGS sequence"/>
</dbReference>
<dbReference type="Pfam" id="PF00015">
    <property type="entry name" value="MCPsignal"/>
    <property type="match status" value="1"/>
</dbReference>
<keyword evidence="2" id="KW-1003">Cell membrane</keyword>
<dbReference type="Gene3D" id="1.20.120.1530">
    <property type="match status" value="3"/>
</dbReference>
<feature type="domain" description="HAMP" evidence="12">
    <location>
        <begin position="343"/>
        <end position="395"/>
    </location>
</feature>
<feature type="transmembrane region" description="Helical" evidence="10">
    <location>
        <begin position="12"/>
        <end position="33"/>
    </location>
</feature>
<gene>
    <name evidence="13" type="ORF">U14_02909</name>
</gene>
<dbReference type="Pfam" id="PF18947">
    <property type="entry name" value="HAMP_2"/>
    <property type="match status" value="4"/>
</dbReference>
<keyword evidence="4 10" id="KW-0812">Transmembrane</keyword>
<comment type="subcellular location">
    <subcellularLocation>
        <location evidence="1">Cell membrane</location>
        <topology evidence="1">Multi-pass membrane protein</topology>
    </subcellularLocation>
</comment>
<evidence type="ECO:0000313" key="13">
    <source>
        <dbReference type="EMBL" id="GAK51664.1"/>
    </source>
</evidence>
<dbReference type="PROSITE" id="PS50885">
    <property type="entry name" value="HAMP"/>
    <property type="match status" value="2"/>
</dbReference>
<dbReference type="InterPro" id="IPR051310">
    <property type="entry name" value="MCP_chemotaxis"/>
</dbReference>
<dbReference type="InterPro" id="IPR033479">
    <property type="entry name" value="dCache_1"/>
</dbReference>
<dbReference type="PANTHER" id="PTHR43531">
    <property type="entry name" value="PROTEIN ICFG"/>
    <property type="match status" value="1"/>
</dbReference>
<keyword evidence="14" id="KW-1185">Reference proteome</keyword>
<dbReference type="Pfam" id="PF00672">
    <property type="entry name" value="HAMP"/>
    <property type="match status" value="1"/>
</dbReference>
<organism evidence="13 14">
    <name type="scientific">Candidatus Moduliflexus flocculans</name>
    <dbReference type="NCBI Taxonomy" id="1499966"/>
    <lineage>
        <taxon>Bacteria</taxon>
        <taxon>Candidatus Moduliflexota</taxon>
        <taxon>Candidatus Moduliflexia</taxon>
        <taxon>Candidatus Moduliflexales</taxon>
        <taxon>Candidatus Moduliflexaceae</taxon>
    </lineage>
</organism>
<dbReference type="GO" id="GO:0004888">
    <property type="term" value="F:transmembrane signaling receptor activity"/>
    <property type="evidence" value="ECO:0007669"/>
    <property type="project" value="TreeGrafter"/>
</dbReference>
<evidence type="ECO:0000256" key="6">
    <source>
        <dbReference type="ARBA" id="ARBA00023136"/>
    </source>
</evidence>
<feature type="domain" description="Methyl-accepting transducer" evidence="11">
    <location>
        <begin position="842"/>
        <end position="1057"/>
    </location>
</feature>
<feature type="domain" description="HAMP" evidence="12">
    <location>
        <begin position="475"/>
        <end position="525"/>
    </location>
</feature>
<dbReference type="InterPro" id="IPR004089">
    <property type="entry name" value="MCPsignal_dom"/>
</dbReference>
<dbReference type="InterPro" id="IPR003660">
    <property type="entry name" value="HAMP_dom"/>
</dbReference>
<feature type="transmembrane region" description="Helical" evidence="10">
    <location>
        <begin position="319"/>
        <end position="341"/>
    </location>
</feature>
<dbReference type="SUPFAM" id="SSF58104">
    <property type="entry name" value="Methyl-accepting chemotaxis protein (MCP) signaling domain"/>
    <property type="match status" value="1"/>
</dbReference>
<reference evidence="13 14" key="1">
    <citation type="journal article" date="2015" name="PeerJ">
        <title>First genomic representation of candidate bacterial phylum KSB3 points to enhanced environmental sensing as a trigger of wastewater bulking.</title>
        <authorList>
            <person name="Sekiguchi Y."/>
            <person name="Ohashi A."/>
            <person name="Parks D.H."/>
            <person name="Yamauchi T."/>
            <person name="Tyson G.W."/>
            <person name="Hugenholtz P."/>
        </authorList>
    </citation>
    <scope>NUCLEOTIDE SEQUENCE [LARGE SCALE GENOMIC DNA]</scope>
</reference>
<evidence type="ECO:0000256" key="10">
    <source>
        <dbReference type="SAM" id="Phobius"/>
    </source>
</evidence>
<evidence type="ECO:0000256" key="9">
    <source>
        <dbReference type="SAM" id="MobiDB-lite"/>
    </source>
</evidence>
<evidence type="ECO:0000256" key="2">
    <source>
        <dbReference type="ARBA" id="ARBA00022475"/>
    </source>
</evidence>
<evidence type="ECO:0000256" key="4">
    <source>
        <dbReference type="ARBA" id="ARBA00022692"/>
    </source>
</evidence>
<dbReference type="GO" id="GO:0007165">
    <property type="term" value="P:signal transduction"/>
    <property type="evidence" value="ECO:0007669"/>
    <property type="project" value="UniProtKB-KW"/>
</dbReference>
<keyword evidence="8" id="KW-0807">Transducer</keyword>
<dbReference type="Pfam" id="PF02743">
    <property type="entry name" value="dCache_1"/>
    <property type="match status" value="1"/>
</dbReference>
<evidence type="ECO:0000256" key="8">
    <source>
        <dbReference type="PROSITE-ProRule" id="PRU00284"/>
    </source>
</evidence>
<comment type="similarity">
    <text evidence="7">Belongs to the methyl-accepting chemotaxis (MCP) protein family.</text>
</comment>
<dbReference type="PROSITE" id="PS50111">
    <property type="entry name" value="CHEMOTAXIS_TRANSDUC_2"/>
    <property type="match status" value="1"/>
</dbReference>
<dbReference type="PANTHER" id="PTHR43531:SF11">
    <property type="entry name" value="METHYL-ACCEPTING CHEMOTAXIS PROTEIN 3"/>
    <property type="match status" value="1"/>
</dbReference>
<accession>A0A081BMP8</accession>
<dbReference type="GO" id="GO:0006935">
    <property type="term" value="P:chemotaxis"/>
    <property type="evidence" value="ECO:0007669"/>
    <property type="project" value="UniProtKB-KW"/>
</dbReference>
<evidence type="ECO:0000256" key="3">
    <source>
        <dbReference type="ARBA" id="ARBA00022500"/>
    </source>
</evidence>
<dbReference type="CDD" id="cd12913">
    <property type="entry name" value="PDC1_MCP_like"/>
    <property type="match status" value="1"/>
</dbReference>
<feature type="compositionally biased region" description="Basic and acidic residues" evidence="9">
    <location>
        <begin position="1091"/>
        <end position="1102"/>
    </location>
</feature>
<dbReference type="SMART" id="SM00304">
    <property type="entry name" value="HAMP"/>
    <property type="match status" value="6"/>
</dbReference>
<feature type="region of interest" description="Disordered" evidence="9">
    <location>
        <begin position="1076"/>
        <end position="1116"/>
    </location>
</feature>
<keyword evidence="5 10" id="KW-1133">Transmembrane helix</keyword>
<dbReference type="CDD" id="cd06225">
    <property type="entry name" value="HAMP"/>
    <property type="match status" value="2"/>
</dbReference>
<evidence type="ECO:0000256" key="1">
    <source>
        <dbReference type="ARBA" id="ARBA00004651"/>
    </source>
</evidence>
<dbReference type="GO" id="GO:0005886">
    <property type="term" value="C:plasma membrane"/>
    <property type="evidence" value="ECO:0007669"/>
    <property type="project" value="UniProtKB-SubCell"/>
</dbReference>
<proteinExistence type="inferred from homology"/>
<evidence type="ECO:0000259" key="12">
    <source>
        <dbReference type="PROSITE" id="PS50885"/>
    </source>
</evidence>
<dbReference type="Gene3D" id="1.10.287.950">
    <property type="entry name" value="Methyl-accepting chemotaxis protein"/>
    <property type="match status" value="1"/>
</dbReference>
<evidence type="ECO:0000313" key="14">
    <source>
        <dbReference type="Proteomes" id="UP000030700"/>
    </source>
</evidence>
<evidence type="ECO:0000259" key="11">
    <source>
        <dbReference type="PROSITE" id="PS50111"/>
    </source>
</evidence>